<reference evidence="2 3" key="1">
    <citation type="submission" date="2021-03" db="EMBL/GenBank/DDBJ databases">
        <title>Sequencing the genomes of 1000 actinobacteria strains.</title>
        <authorList>
            <person name="Klenk H.-P."/>
        </authorList>
    </citation>
    <scope>NUCLEOTIDE SEQUENCE [LARGE SCALE GENOMIC DNA]</scope>
    <source>
        <strain evidence="2 3">DSM 40843</strain>
    </source>
</reference>
<keyword evidence="3" id="KW-1185">Reference proteome</keyword>
<protein>
    <submittedName>
        <fullName evidence="2">Uncharacterized protein</fullName>
    </submittedName>
</protein>
<organism evidence="2 3">
    <name type="scientific">Streptomyces clavifer</name>
    <dbReference type="NCBI Taxonomy" id="68188"/>
    <lineage>
        <taxon>Bacteria</taxon>
        <taxon>Bacillati</taxon>
        <taxon>Actinomycetota</taxon>
        <taxon>Actinomycetes</taxon>
        <taxon>Kitasatosporales</taxon>
        <taxon>Streptomycetaceae</taxon>
        <taxon>Streptomyces</taxon>
    </lineage>
</organism>
<proteinExistence type="predicted"/>
<evidence type="ECO:0000256" key="1">
    <source>
        <dbReference type="SAM" id="MobiDB-lite"/>
    </source>
</evidence>
<sequence>MAPRRRASPLLQRGKVEPLRAPHHPLGIENRLDTELGRRPDELGKGPTQIGTPPGLEVRPRPGEHQDTEPVGLGLEQHGLRPGRR</sequence>
<evidence type="ECO:0000313" key="3">
    <source>
        <dbReference type="Proteomes" id="UP001519311"/>
    </source>
</evidence>
<name>A0ABS4VI08_9ACTN</name>
<accession>A0ABS4VI08</accession>
<evidence type="ECO:0000313" key="2">
    <source>
        <dbReference type="EMBL" id="MBP2363561.1"/>
    </source>
</evidence>
<dbReference type="EMBL" id="JAGINS010000002">
    <property type="protein sequence ID" value="MBP2363561.1"/>
    <property type="molecule type" value="Genomic_DNA"/>
</dbReference>
<gene>
    <name evidence="2" type="ORF">JOF59_006053</name>
</gene>
<feature type="region of interest" description="Disordered" evidence="1">
    <location>
        <begin position="1"/>
        <end position="85"/>
    </location>
</feature>
<comment type="caution">
    <text evidence="2">The sequence shown here is derived from an EMBL/GenBank/DDBJ whole genome shotgun (WGS) entry which is preliminary data.</text>
</comment>
<feature type="compositionally biased region" description="Basic and acidic residues" evidence="1">
    <location>
        <begin position="58"/>
        <end position="68"/>
    </location>
</feature>
<feature type="compositionally biased region" description="Basic and acidic residues" evidence="1">
    <location>
        <begin position="30"/>
        <end position="44"/>
    </location>
</feature>
<dbReference type="Proteomes" id="UP001519311">
    <property type="component" value="Unassembled WGS sequence"/>
</dbReference>